<dbReference type="EMBL" id="CP013195">
    <property type="protein sequence ID" value="ALO49702.1"/>
    <property type="molecule type" value="Genomic_DNA"/>
</dbReference>
<proteinExistence type="predicted"/>
<evidence type="ECO:0000313" key="2">
    <source>
        <dbReference type="EMBL" id="ALO48743.1"/>
    </source>
</evidence>
<name>A0A0S2KKC3_9BACT</name>
<accession>A0A0S2KKC3</accession>
<evidence type="ECO:0000313" key="3">
    <source>
        <dbReference type="EMBL" id="ALO49702.1"/>
    </source>
</evidence>
<organism evidence="2 4">
    <name type="scientific">Hoylesella enoeca</name>
    <dbReference type="NCBI Taxonomy" id="76123"/>
    <lineage>
        <taxon>Bacteria</taxon>
        <taxon>Pseudomonadati</taxon>
        <taxon>Bacteroidota</taxon>
        <taxon>Bacteroidia</taxon>
        <taxon>Bacteroidales</taxon>
        <taxon>Prevotellaceae</taxon>
        <taxon>Hoylesella</taxon>
    </lineage>
</organism>
<dbReference type="EMBL" id="CP013195">
    <property type="protein sequence ID" value="ALO48002.1"/>
    <property type="molecule type" value="Genomic_DNA"/>
</dbReference>
<dbReference type="Gene3D" id="3.40.50.300">
    <property type="entry name" value="P-loop containing nucleotide triphosphate hydrolases"/>
    <property type="match status" value="1"/>
</dbReference>
<dbReference type="KEGG" id="peo:AS203_01905"/>
<sequence length="774" mass="88648">MEPVYIDIHIHTLSNPDNLNVDYDVETLFSKVRSKAQGQSILLSFTDHNVINKKAYITALDACSTDIHLILGVELHIHYVPETEAYHCHMFFKNEVTEQSIDDINGILKRLYPQKTVEKKDTSIPTLDKVINEFDNYDFVLLPHGGQSHATFNKAIPPTKKFDTMMERSVYYNQFDGFTARSESKRDETDKYFQKLGISDFVNLVTCSDNYDPDRYPDAKAKDAEPFIPTWMFSQPTFEGFRLSLSEKSRLIYSQTKPESWSEKIESVKYKNELLDIDVQFSSGLNVVIGGSSSGKTLLVDSIWRKLSKKSFENSDYKDFDVENINVVNPSEMTPHYLGQNYIMKVIGNDSEQGIEDIEIIKSLFPDNREISAQVGNSLATLKKDLTELIRTVEDIESIEHKMRVTPQVGRLLVLKPTRQNIISILLPQSNERNSISYENSKKTSHISTLLEIKTLLRNNPFVANYNTTIDELIKVLQTVYKYSEVENGVFTTIDNANSTYASILRSESLEDQTKTQQFNELIKQISDYIYLNRKFKKYLHAIASYQVEFETREIKSSGHSLFIKNQYKINKNIVLDVFNNKLKTICKIDTFNNISPEKLYQKNFSGQKPKVADYQDFINRVYKDFENMNKTVYSIITEEGKDFSRLSAGWKTSVLLDLILGYDKDIAPIIIDQPEDNLATKYINDGLVNAIKKVKNTKQIILVSHNATIPMMGDAQQIIYCENKNGVIVIRSSPLEGEIGEKSVLDLIASITDGGKPSIKKRVKKYNLKKFTK</sequence>
<dbReference type="Gene3D" id="3.20.20.140">
    <property type="entry name" value="Metal-dependent hydrolases"/>
    <property type="match status" value="1"/>
</dbReference>
<dbReference type="AlphaFoldDB" id="A0A0S2KKC3"/>
<protein>
    <submittedName>
        <fullName evidence="2">ATPase</fullName>
    </submittedName>
</protein>
<dbReference type="STRING" id="76123.AS203_01905"/>
<dbReference type="KEGG" id="peo:AS203_06340"/>
<dbReference type="GeneID" id="66711233"/>
<reference evidence="2" key="1">
    <citation type="submission" date="2015-11" db="EMBL/GenBank/DDBJ databases">
        <authorList>
            <person name="Zhang Y."/>
            <person name="Guo Z."/>
        </authorList>
    </citation>
    <scope>NUCLEOTIDE SEQUENCE [LARGE SCALE GENOMIC DNA]</scope>
    <source>
        <strain evidence="2">F0113</strain>
    </source>
</reference>
<keyword evidence="4" id="KW-1185">Reference proteome</keyword>
<evidence type="ECO:0000313" key="4">
    <source>
        <dbReference type="Proteomes" id="UP000056252"/>
    </source>
</evidence>
<gene>
    <name evidence="1" type="ORF">AS203_01905</name>
    <name evidence="2" type="ORF">AS203_06340</name>
    <name evidence="3" type="ORF">AS203_11910</name>
</gene>
<dbReference type="EMBL" id="CP013195">
    <property type="protein sequence ID" value="ALO48743.1"/>
    <property type="molecule type" value="Genomic_DNA"/>
</dbReference>
<dbReference type="OrthoDB" id="9791620at2"/>
<reference evidence="4" key="2">
    <citation type="submission" date="2015-11" db="EMBL/GenBank/DDBJ databases">
        <authorList>
            <person name="Holder M.E."/>
            <person name="Ajami N.J."/>
            <person name="Petrosino J.F."/>
        </authorList>
    </citation>
    <scope>NUCLEOTIDE SEQUENCE [LARGE SCALE GENOMIC DNA]</scope>
    <source>
        <strain evidence="4">F0113</strain>
    </source>
</reference>
<dbReference type="InterPro" id="IPR027417">
    <property type="entry name" value="P-loop_NTPase"/>
</dbReference>
<evidence type="ECO:0000313" key="1">
    <source>
        <dbReference type="EMBL" id="ALO48002.1"/>
    </source>
</evidence>
<dbReference type="RefSeq" id="WP_025066681.1">
    <property type="nucleotide sequence ID" value="NZ_CP013195.1"/>
</dbReference>
<dbReference type="KEGG" id="peo:AS203_11910"/>
<dbReference type="SUPFAM" id="SSF52540">
    <property type="entry name" value="P-loop containing nucleoside triphosphate hydrolases"/>
    <property type="match status" value="1"/>
</dbReference>
<dbReference type="Proteomes" id="UP000056252">
    <property type="component" value="Chromosome"/>
</dbReference>